<dbReference type="SUPFAM" id="SSF53474">
    <property type="entry name" value="alpha/beta-Hydrolases"/>
    <property type="match status" value="1"/>
</dbReference>
<dbReference type="PANTHER" id="PTHR11559">
    <property type="entry name" value="CARBOXYLESTERASE"/>
    <property type="match status" value="1"/>
</dbReference>
<organism evidence="3 4">
    <name type="scientific">Bradyrhizobium stylosanthis</name>
    <dbReference type="NCBI Taxonomy" id="1803665"/>
    <lineage>
        <taxon>Bacteria</taxon>
        <taxon>Pseudomonadati</taxon>
        <taxon>Pseudomonadota</taxon>
        <taxon>Alphaproteobacteria</taxon>
        <taxon>Hyphomicrobiales</taxon>
        <taxon>Nitrobacteraceae</taxon>
        <taxon>Bradyrhizobium</taxon>
    </lineage>
</organism>
<dbReference type="InterPro" id="IPR002018">
    <property type="entry name" value="CarbesteraseB"/>
</dbReference>
<evidence type="ECO:0000313" key="3">
    <source>
        <dbReference type="EMBL" id="TWA98329.1"/>
    </source>
</evidence>
<proteinExistence type="predicted"/>
<dbReference type="STRING" id="1803665.GCA_001641335_04803"/>
<evidence type="ECO:0000256" key="1">
    <source>
        <dbReference type="SAM" id="SignalP"/>
    </source>
</evidence>
<feature type="signal peptide" evidence="1">
    <location>
        <begin position="1"/>
        <end position="22"/>
    </location>
</feature>
<dbReference type="AlphaFoldDB" id="A0A560DMI1"/>
<dbReference type="InterPro" id="IPR050309">
    <property type="entry name" value="Type-B_Carboxylest/Lipase"/>
</dbReference>
<dbReference type="Pfam" id="PF00135">
    <property type="entry name" value="COesterase"/>
    <property type="match status" value="2"/>
</dbReference>
<keyword evidence="4" id="KW-1185">Reference proteome</keyword>
<feature type="chain" id="PRO_5022220756" evidence="1">
    <location>
        <begin position="23"/>
        <end position="485"/>
    </location>
</feature>
<dbReference type="Proteomes" id="UP000319949">
    <property type="component" value="Unassembled WGS sequence"/>
</dbReference>
<dbReference type="RefSeq" id="WP_145664264.1">
    <property type="nucleotide sequence ID" value="NZ_VITK01000005.1"/>
</dbReference>
<sequence length="485" mass="51230">MRFLLALIAASACLCWTGPAAAQQVGQFPFALTREGQMLGAVEGEVASFKGMAYAAPPVGPLRWRPPQLTPEKSSEMRTAYEYAAPCPQPSQSGASEDCLTLNVFRPFGVDGPLPVMVFIHGGGFVRGTANDPLFDGATLAQAGLIVVTVNYRLGVLGWLAHPALSDGGSGNYGLMDQVAALRWVHDNIAAFGGDPRNVTLFGTGAGAASIALLMLCGEARELFQKAILQSVPGRVRPRSRPDAEALGLQFAATLGQDGAGLRAVSVTRLLAAESKLLAKSPHAFAPSIDGSLVTEDIAAGFAAGHESRIPLIVGANDDEAGFDSEPDIAEALASSGVAAEQLYPDLAKSTDVAARFYTDKVFSEPVRLLARLHAASGAPTYRYRFGYVPEARRANPEGGQGRELQFIFGAEGVPGAGILSRRDREVASRMRAYWINFARSGDPNGPELPRWDAAAGSDRLLLITNDGIASGDDPLAERLDRLAR</sequence>
<gene>
    <name evidence="3" type="ORF">FBZ96_1054</name>
</gene>
<evidence type="ECO:0000259" key="2">
    <source>
        <dbReference type="Pfam" id="PF00135"/>
    </source>
</evidence>
<dbReference type="EMBL" id="VITK01000005">
    <property type="protein sequence ID" value="TWA98329.1"/>
    <property type="molecule type" value="Genomic_DNA"/>
</dbReference>
<dbReference type="InterPro" id="IPR019819">
    <property type="entry name" value="Carboxylesterase_B_CS"/>
</dbReference>
<accession>A0A560DMI1</accession>
<feature type="domain" description="Carboxylesterase type B" evidence="2">
    <location>
        <begin position="346"/>
        <end position="464"/>
    </location>
</feature>
<comment type="caution">
    <text evidence="3">The sequence shown here is derived from an EMBL/GenBank/DDBJ whole genome shotgun (WGS) entry which is preliminary data.</text>
</comment>
<reference evidence="3 4" key="1">
    <citation type="submission" date="2019-06" db="EMBL/GenBank/DDBJ databases">
        <title>Genomic Encyclopedia of Type Strains, Phase IV (KMG-V): Genome sequencing to study the core and pangenomes of soil and plant-associated prokaryotes.</title>
        <authorList>
            <person name="Whitman W."/>
        </authorList>
    </citation>
    <scope>NUCLEOTIDE SEQUENCE [LARGE SCALE GENOMIC DNA]</scope>
    <source>
        <strain evidence="3 4">BR 510</strain>
    </source>
</reference>
<dbReference type="Gene3D" id="3.40.50.1820">
    <property type="entry name" value="alpha/beta hydrolase"/>
    <property type="match status" value="1"/>
</dbReference>
<protein>
    <submittedName>
        <fullName evidence="3">Para-nitrobenzyl esterase</fullName>
    </submittedName>
</protein>
<evidence type="ECO:0000313" key="4">
    <source>
        <dbReference type="Proteomes" id="UP000319949"/>
    </source>
</evidence>
<feature type="domain" description="Carboxylesterase type B" evidence="2">
    <location>
        <begin position="33"/>
        <end position="324"/>
    </location>
</feature>
<dbReference type="InterPro" id="IPR029058">
    <property type="entry name" value="AB_hydrolase_fold"/>
</dbReference>
<dbReference type="OrthoDB" id="9775851at2"/>
<keyword evidence="1" id="KW-0732">Signal</keyword>
<name>A0A560DMI1_9BRAD</name>
<dbReference type="PROSITE" id="PS00941">
    <property type="entry name" value="CARBOXYLESTERASE_B_2"/>
    <property type="match status" value="1"/>
</dbReference>